<sequence>MKYIALLLASVTVNAYALQDESIGRIRFDDSTAFLYQDECDQNNTMRQMNYVDFAMNSHKGCWMASSNYVHLWFIDTNKTIHIDKKYVKGAVSWK</sequence>
<proteinExistence type="predicted"/>
<accession>A0A6J5L9B9</accession>
<protein>
    <submittedName>
        <fullName evidence="1">Uncharacterized protein</fullName>
    </submittedName>
</protein>
<name>A0A6J5L9B9_9CAUD</name>
<evidence type="ECO:0000313" key="1">
    <source>
        <dbReference type="EMBL" id="CAB4129380.1"/>
    </source>
</evidence>
<organism evidence="1">
    <name type="scientific">uncultured Caudovirales phage</name>
    <dbReference type="NCBI Taxonomy" id="2100421"/>
    <lineage>
        <taxon>Viruses</taxon>
        <taxon>Duplodnaviria</taxon>
        <taxon>Heunggongvirae</taxon>
        <taxon>Uroviricota</taxon>
        <taxon>Caudoviricetes</taxon>
        <taxon>Peduoviridae</taxon>
        <taxon>Maltschvirus</taxon>
        <taxon>Maltschvirus maltsch</taxon>
    </lineage>
</organism>
<gene>
    <name evidence="1" type="ORF">UFOVP118_20</name>
</gene>
<reference evidence="1" key="1">
    <citation type="submission" date="2020-04" db="EMBL/GenBank/DDBJ databases">
        <authorList>
            <person name="Chiriac C."/>
            <person name="Salcher M."/>
            <person name="Ghai R."/>
            <person name="Kavagutti S V."/>
        </authorList>
    </citation>
    <scope>NUCLEOTIDE SEQUENCE</scope>
</reference>
<dbReference type="EMBL" id="LR796234">
    <property type="protein sequence ID" value="CAB4129380.1"/>
    <property type="molecule type" value="Genomic_DNA"/>
</dbReference>